<sequence length="116" mass="12426">MFVLDASAIVALFDSYDPVLELWSHADCDELLLAFPVAAMIEAGERAEISATAWDPLLWSTSMRVLPIGEVAAKHLGTQIGSLAARHAVWESAATGWPVLTCEPDLYGAGVHVHAI</sequence>
<dbReference type="Proteomes" id="UP001058003">
    <property type="component" value="Chromosome"/>
</dbReference>
<dbReference type="RefSeq" id="WP_033363465.1">
    <property type="nucleotide sequence ID" value="NZ_CP073767.1"/>
</dbReference>
<accession>A0A9Q9ILT4</accession>
<protein>
    <recommendedName>
        <fullName evidence="3">PIN domain-containing protein</fullName>
    </recommendedName>
</protein>
<reference evidence="1" key="1">
    <citation type="submission" date="2021-04" db="EMBL/GenBank/DDBJ databases">
        <title>Dactylosporangium aurantiacum NRRL B-8018 full assembly.</title>
        <authorList>
            <person name="Hartkoorn R.C."/>
            <person name="Beaudoing E."/>
            <person name="Hot D."/>
        </authorList>
    </citation>
    <scope>NUCLEOTIDE SEQUENCE</scope>
    <source>
        <strain evidence="1">NRRL B-8018</strain>
    </source>
</reference>
<gene>
    <name evidence="1" type="ORF">Daura_03145</name>
</gene>
<evidence type="ECO:0000313" key="2">
    <source>
        <dbReference type="Proteomes" id="UP001058003"/>
    </source>
</evidence>
<dbReference type="AlphaFoldDB" id="A0A9Q9ILT4"/>
<keyword evidence="2" id="KW-1185">Reference proteome</keyword>
<evidence type="ECO:0008006" key="3">
    <source>
        <dbReference type="Google" id="ProtNLM"/>
    </source>
</evidence>
<dbReference type="OrthoDB" id="3294692at2"/>
<evidence type="ECO:0000313" key="1">
    <source>
        <dbReference type="EMBL" id="UWZ55275.1"/>
    </source>
</evidence>
<proteinExistence type="predicted"/>
<dbReference type="KEGG" id="daur:Daura_03145"/>
<name>A0A9Q9ILT4_9ACTN</name>
<dbReference type="EMBL" id="CP073767">
    <property type="protein sequence ID" value="UWZ55275.1"/>
    <property type="molecule type" value="Genomic_DNA"/>
</dbReference>
<organism evidence="1 2">
    <name type="scientific">Dactylosporangium aurantiacum</name>
    <dbReference type="NCBI Taxonomy" id="35754"/>
    <lineage>
        <taxon>Bacteria</taxon>
        <taxon>Bacillati</taxon>
        <taxon>Actinomycetota</taxon>
        <taxon>Actinomycetes</taxon>
        <taxon>Micromonosporales</taxon>
        <taxon>Micromonosporaceae</taxon>
        <taxon>Dactylosporangium</taxon>
    </lineage>
</organism>